<proteinExistence type="predicted"/>
<reference evidence="1 2" key="1">
    <citation type="submission" date="2022-06" db="EMBL/GenBank/DDBJ databases">
        <title>Actinoplanes abujensis sp. nov., isolated from Nigerian arid soil.</title>
        <authorList>
            <person name="Ding P."/>
        </authorList>
    </citation>
    <scope>NUCLEOTIDE SEQUENCE [LARGE SCALE GENOMIC DNA]</scope>
    <source>
        <strain evidence="2">TRM88002</strain>
    </source>
</reference>
<evidence type="ECO:0000313" key="2">
    <source>
        <dbReference type="Proteomes" id="UP001523216"/>
    </source>
</evidence>
<dbReference type="Proteomes" id="UP001523216">
    <property type="component" value="Unassembled WGS sequence"/>
</dbReference>
<dbReference type="EMBL" id="JAMQOL010000038">
    <property type="protein sequence ID" value="MCM4081156.1"/>
    <property type="molecule type" value="Genomic_DNA"/>
</dbReference>
<comment type="caution">
    <text evidence="1">The sequence shown here is derived from an EMBL/GenBank/DDBJ whole genome shotgun (WGS) entry which is preliminary data.</text>
</comment>
<name>A0ABT0Y555_9ACTN</name>
<accession>A0ABT0Y555</accession>
<dbReference type="RefSeq" id="WP_251800954.1">
    <property type="nucleotide sequence ID" value="NZ_JAMQOL010000038.1"/>
</dbReference>
<gene>
    <name evidence="1" type="ORF">LXN57_26635</name>
</gene>
<protein>
    <submittedName>
        <fullName evidence="1">Uncharacterized protein</fullName>
    </submittedName>
</protein>
<evidence type="ECO:0000313" key="1">
    <source>
        <dbReference type="EMBL" id="MCM4081156.1"/>
    </source>
</evidence>
<keyword evidence="2" id="KW-1185">Reference proteome</keyword>
<organism evidence="1 2">
    <name type="scientific">Paractinoplanes hotanensis</name>
    <dbReference type="NCBI Taxonomy" id="2906497"/>
    <lineage>
        <taxon>Bacteria</taxon>
        <taxon>Bacillati</taxon>
        <taxon>Actinomycetota</taxon>
        <taxon>Actinomycetes</taxon>
        <taxon>Micromonosporales</taxon>
        <taxon>Micromonosporaceae</taxon>
        <taxon>Paractinoplanes</taxon>
    </lineage>
</organism>
<sequence length="108" mass="11780">MNTTSSHPAPVAGFDWRPRTDALGDDLPQFLALVAEVCEGATAAVTLAGFQGHLELLGEGREAQGSRHRWQVDAINRNIGRLCETVDRLLLMPQPPFDQRSLSTGLRS</sequence>